<proteinExistence type="predicted"/>
<evidence type="ECO:0000313" key="2">
    <source>
        <dbReference type="Proteomes" id="UP001630127"/>
    </source>
</evidence>
<protein>
    <submittedName>
        <fullName evidence="1">Uncharacterized protein</fullName>
    </submittedName>
</protein>
<evidence type="ECO:0000313" key="1">
    <source>
        <dbReference type="EMBL" id="KAL3500306.1"/>
    </source>
</evidence>
<name>A0ABD2Y0N2_9GENT</name>
<comment type="caution">
    <text evidence="1">The sequence shown here is derived from an EMBL/GenBank/DDBJ whole genome shotgun (WGS) entry which is preliminary data.</text>
</comment>
<reference evidence="1 2" key="1">
    <citation type="submission" date="2024-11" db="EMBL/GenBank/DDBJ databases">
        <title>A near-complete genome assembly of Cinchona calisaya.</title>
        <authorList>
            <person name="Lian D.C."/>
            <person name="Zhao X.W."/>
            <person name="Wei L."/>
        </authorList>
    </citation>
    <scope>NUCLEOTIDE SEQUENCE [LARGE SCALE GENOMIC DNA]</scope>
    <source>
        <tissue evidence="1">Nenye</tissue>
    </source>
</reference>
<gene>
    <name evidence="1" type="ORF">ACH5RR_039399</name>
</gene>
<dbReference type="AlphaFoldDB" id="A0ABD2Y0N2"/>
<dbReference type="EMBL" id="JBJUIK010000016">
    <property type="protein sequence ID" value="KAL3500306.1"/>
    <property type="molecule type" value="Genomic_DNA"/>
</dbReference>
<sequence>MLMQKEPLLHSRSRLLIRVEYLSRFLIEVSDESQTNFMELTLIGPSISDSLVYIEKCKDEVEESKKSLEILEELRNRITGFGGSGLVLFMEKNLVDGSSMTIPVENLKNKLSAG</sequence>
<keyword evidence="2" id="KW-1185">Reference proteome</keyword>
<accession>A0ABD2Y0N2</accession>
<organism evidence="1 2">
    <name type="scientific">Cinchona calisaya</name>
    <dbReference type="NCBI Taxonomy" id="153742"/>
    <lineage>
        <taxon>Eukaryota</taxon>
        <taxon>Viridiplantae</taxon>
        <taxon>Streptophyta</taxon>
        <taxon>Embryophyta</taxon>
        <taxon>Tracheophyta</taxon>
        <taxon>Spermatophyta</taxon>
        <taxon>Magnoliopsida</taxon>
        <taxon>eudicotyledons</taxon>
        <taxon>Gunneridae</taxon>
        <taxon>Pentapetalae</taxon>
        <taxon>asterids</taxon>
        <taxon>lamiids</taxon>
        <taxon>Gentianales</taxon>
        <taxon>Rubiaceae</taxon>
        <taxon>Cinchonoideae</taxon>
        <taxon>Cinchoneae</taxon>
        <taxon>Cinchona</taxon>
    </lineage>
</organism>
<dbReference type="Proteomes" id="UP001630127">
    <property type="component" value="Unassembled WGS sequence"/>
</dbReference>